<dbReference type="InterPro" id="IPR005653">
    <property type="entry name" value="OstA-like_N"/>
</dbReference>
<dbReference type="InterPro" id="IPR014340">
    <property type="entry name" value="LptA"/>
</dbReference>
<dbReference type="RefSeq" id="WP_233053720.1">
    <property type="nucleotide sequence ID" value="NZ_JAIMJA010000015.1"/>
</dbReference>
<keyword evidence="1 4" id="KW-0813">Transport</keyword>
<name>A0ABS8WCR5_9GAMM</name>
<evidence type="ECO:0000313" key="8">
    <source>
        <dbReference type="Proteomes" id="UP001201273"/>
    </source>
</evidence>
<dbReference type="InterPro" id="IPR052037">
    <property type="entry name" value="LPS_export_LptA"/>
</dbReference>
<protein>
    <recommendedName>
        <fullName evidence="4">Lipopolysaccharide export system protein LptA</fullName>
    </recommendedName>
</protein>
<comment type="caution">
    <text evidence="7">The sequence shown here is derived from an EMBL/GenBank/DDBJ whole genome shotgun (WGS) entry which is preliminary data.</text>
</comment>
<dbReference type="HAMAP" id="MF_01914">
    <property type="entry name" value="LPS_assembly_LptA"/>
    <property type="match status" value="1"/>
</dbReference>
<dbReference type="Gene3D" id="2.60.450.10">
    <property type="entry name" value="Lipopolysaccharide (LPS) transport protein A like domain"/>
    <property type="match status" value="1"/>
</dbReference>
<keyword evidence="3 4" id="KW-0574">Periplasm</keyword>
<comment type="similarity">
    <text evidence="4">Belongs to the LptA family.</text>
</comment>
<gene>
    <name evidence="4 7" type="primary">lptA</name>
    <name evidence="7" type="ORF">K6Y31_14715</name>
</gene>
<feature type="domain" description="Organic solvent tolerance-like N-terminal" evidence="6">
    <location>
        <begin position="31"/>
        <end position="138"/>
    </location>
</feature>
<accession>A0ABS8WCR5</accession>
<dbReference type="Proteomes" id="UP001201273">
    <property type="component" value="Unassembled WGS sequence"/>
</dbReference>
<feature type="signal peptide" evidence="4">
    <location>
        <begin position="1"/>
        <end position="20"/>
    </location>
</feature>
<comment type="subunit">
    <text evidence="4">Component of the lipopolysaccharide transport and assembly complex.</text>
</comment>
<evidence type="ECO:0000259" key="6">
    <source>
        <dbReference type="Pfam" id="PF03968"/>
    </source>
</evidence>
<organism evidence="7 8">
    <name type="scientific">Motilimonas cestriensis</name>
    <dbReference type="NCBI Taxonomy" id="2742685"/>
    <lineage>
        <taxon>Bacteria</taxon>
        <taxon>Pseudomonadati</taxon>
        <taxon>Pseudomonadota</taxon>
        <taxon>Gammaproteobacteria</taxon>
        <taxon>Alteromonadales</taxon>
        <taxon>Alteromonadales genera incertae sedis</taxon>
        <taxon>Motilimonas</taxon>
    </lineage>
</organism>
<comment type="subcellular location">
    <subcellularLocation>
        <location evidence="4">Periplasm</location>
    </subcellularLocation>
</comment>
<evidence type="ECO:0000256" key="1">
    <source>
        <dbReference type="ARBA" id="ARBA00022448"/>
    </source>
</evidence>
<dbReference type="EMBL" id="JAIMJA010000015">
    <property type="protein sequence ID" value="MCE2596063.1"/>
    <property type="molecule type" value="Genomic_DNA"/>
</dbReference>
<dbReference type="PANTHER" id="PTHR36504:SF1">
    <property type="entry name" value="LIPOPOLYSACCHARIDE EXPORT SYSTEM PROTEIN LPTA"/>
    <property type="match status" value="1"/>
</dbReference>
<evidence type="ECO:0000256" key="2">
    <source>
        <dbReference type="ARBA" id="ARBA00022729"/>
    </source>
</evidence>
<feature type="compositionally biased region" description="Basic and acidic residues" evidence="5">
    <location>
        <begin position="160"/>
        <end position="181"/>
    </location>
</feature>
<sequence length="181" mass="19885" precursor="true">MKNLNLLLASMVLLSAPTYALQSDSKQEIVIRANSNTADLDSNTTTFLGNVVVTQGSIKLTANKLVGIRHKPGEEEMIATGNPATFYQMMDDGKPVEAKAKKIRYLKKNNQIILSQNASLKQLDSNYTAETITYNIDTRQIEGQKGENQTRTVFLPAQVDSKKSSKSSDKSIDKSTNKAAQ</sequence>
<comment type="function">
    <text evidence="4">Involved in the assembly of lipopolysaccharide (LPS). Required for the translocation of LPS from the inner membrane to the outer membrane. May form a bridge between the inner membrane and the outer membrane, via interactions with LptC and LptD, thereby facilitating LPS transfer across the periplasm.</text>
</comment>
<evidence type="ECO:0000256" key="3">
    <source>
        <dbReference type="ARBA" id="ARBA00022764"/>
    </source>
</evidence>
<dbReference type="NCBIfam" id="TIGR03002">
    <property type="entry name" value="outer_YhbN_LptA"/>
    <property type="match status" value="1"/>
</dbReference>
<evidence type="ECO:0000256" key="5">
    <source>
        <dbReference type="SAM" id="MobiDB-lite"/>
    </source>
</evidence>
<keyword evidence="8" id="KW-1185">Reference proteome</keyword>
<proteinExistence type="inferred from homology"/>
<feature type="region of interest" description="Disordered" evidence="5">
    <location>
        <begin position="143"/>
        <end position="181"/>
    </location>
</feature>
<feature type="chain" id="PRO_5044937196" description="Lipopolysaccharide export system protein LptA" evidence="4">
    <location>
        <begin position="21"/>
        <end position="181"/>
    </location>
</feature>
<dbReference type="PANTHER" id="PTHR36504">
    <property type="entry name" value="LIPOPOLYSACCHARIDE EXPORT SYSTEM PROTEIN LPTA"/>
    <property type="match status" value="1"/>
</dbReference>
<reference evidence="7 8" key="1">
    <citation type="journal article" date="2022" name="Environ. Microbiol. Rep.">
        <title>Eco-phylogenetic analyses reveal divergent evolution of vitamin B12 metabolism in the marine bacterial family 'Psychromonadaceae'.</title>
        <authorList>
            <person name="Jin X."/>
            <person name="Yang Y."/>
            <person name="Cao H."/>
            <person name="Gao B."/>
            <person name="Zhao Z."/>
        </authorList>
    </citation>
    <scope>NUCLEOTIDE SEQUENCE [LARGE SCALE GENOMIC DNA]</scope>
    <source>
        <strain evidence="7 8">MKS20</strain>
    </source>
</reference>
<evidence type="ECO:0000256" key="4">
    <source>
        <dbReference type="HAMAP-Rule" id="MF_01914"/>
    </source>
</evidence>
<dbReference type="Pfam" id="PF03968">
    <property type="entry name" value="LptD_N"/>
    <property type="match status" value="1"/>
</dbReference>
<evidence type="ECO:0000313" key="7">
    <source>
        <dbReference type="EMBL" id="MCE2596063.1"/>
    </source>
</evidence>
<keyword evidence="2 4" id="KW-0732">Signal</keyword>